<dbReference type="AlphaFoldDB" id="A0A8T0EQF3"/>
<comment type="caution">
    <text evidence="1">The sequence shown here is derived from an EMBL/GenBank/DDBJ whole genome shotgun (WGS) entry which is preliminary data.</text>
</comment>
<proteinExistence type="predicted"/>
<gene>
    <name evidence="1" type="ORF">HNY73_014442</name>
</gene>
<dbReference type="Proteomes" id="UP000807504">
    <property type="component" value="Unassembled WGS sequence"/>
</dbReference>
<evidence type="ECO:0000313" key="2">
    <source>
        <dbReference type="Proteomes" id="UP000807504"/>
    </source>
</evidence>
<reference evidence="1" key="2">
    <citation type="submission" date="2020-06" db="EMBL/GenBank/DDBJ databases">
        <authorList>
            <person name="Sheffer M."/>
        </authorList>
    </citation>
    <scope>NUCLEOTIDE SEQUENCE</scope>
</reference>
<accession>A0A8T0EQF3</accession>
<keyword evidence="2" id="KW-1185">Reference proteome</keyword>
<protein>
    <submittedName>
        <fullName evidence="1">Uncharacterized protein</fullName>
    </submittedName>
</protein>
<name>A0A8T0EQF3_ARGBR</name>
<dbReference type="EMBL" id="JABXBU010002072">
    <property type="protein sequence ID" value="KAF8777601.1"/>
    <property type="molecule type" value="Genomic_DNA"/>
</dbReference>
<organism evidence="1 2">
    <name type="scientific">Argiope bruennichi</name>
    <name type="common">Wasp spider</name>
    <name type="synonym">Aranea bruennichi</name>
    <dbReference type="NCBI Taxonomy" id="94029"/>
    <lineage>
        <taxon>Eukaryota</taxon>
        <taxon>Metazoa</taxon>
        <taxon>Ecdysozoa</taxon>
        <taxon>Arthropoda</taxon>
        <taxon>Chelicerata</taxon>
        <taxon>Arachnida</taxon>
        <taxon>Araneae</taxon>
        <taxon>Araneomorphae</taxon>
        <taxon>Entelegynae</taxon>
        <taxon>Araneoidea</taxon>
        <taxon>Araneidae</taxon>
        <taxon>Argiope</taxon>
    </lineage>
</organism>
<reference evidence="1" key="1">
    <citation type="journal article" date="2020" name="bioRxiv">
        <title>Chromosome-level reference genome of the European wasp spider Argiope bruennichi: a resource for studies on range expansion and evolutionary adaptation.</title>
        <authorList>
            <person name="Sheffer M.M."/>
            <person name="Hoppe A."/>
            <person name="Krehenwinkel H."/>
            <person name="Uhl G."/>
            <person name="Kuss A.W."/>
            <person name="Jensen L."/>
            <person name="Jensen C."/>
            <person name="Gillespie R.G."/>
            <person name="Hoff K.J."/>
            <person name="Prost S."/>
        </authorList>
    </citation>
    <scope>NUCLEOTIDE SEQUENCE</scope>
</reference>
<evidence type="ECO:0000313" key="1">
    <source>
        <dbReference type="EMBL" id="KAF8777601.1"/>
    </source>
</evidence>
<sequence length="94" mass="11058">MKKAWFDESMKEIDYHWKKITSRRTLHESFAILPFKENGKKRILTSVHCRYTDESCLMMESGHLDGRSLANSLIPMPISRFPIAAEWEMVHGME</sequence>